<keyword evidence="3" id="KW-1185">Reference proteome</keyword>
<dbReference type="SUPFAM" id="SSF46565">
    <property type="entry name" value="Chaperone J-domain"/>
    <property type="match status" value="1"/>
</dbReference>
<dbReference type="PROSITE" id="PS00636">
    <property type="entry name" value="DNAJ_1"/>
    <property type="match status" value="1"/>
</dbReference>
<name>A0A8B8NPA9_9MYRT</name>
<dbReference type="InterPro" id="IPR018253">
    <property type="entry name" value="DnaJ_domain_CS"/>
</dbReference>
<protein>
    <submittedName>
        <fullName evidence="4">Chaperone protein dnaJ 11, chloroplastic-like</fullName>
    </submittedName>
</protein>
<dbReference type="SMART" id="SM00271">
    <property type="entry name" value="DnaJ"/>
    <property type="match status" value="1"/>
</dbReference>
<evidence type="ECO:0000259" key="2">
    <source>
        <dbReference type="PROSITE" id="PS50076"/>
    </source>
</evidence>
<evidence type="ECO:0000313" key="4">
    <source>
        <dbReference type="RefSeq" id="XP_030523984.1"/>
    </source>
</evidence>
<gene>
    <name evidence="4" type="primary">LOC115736418</name>
</gene>
<dbReference type="Proteomes" id="UP000827889">
    <property type="component" value="Chromosome 11"/>
</dbReference>
<evidence type="ECO:0000313" key="3">
    <source>
        <dbReference type="Proteomes" id="UP000827889"/>
    </source>
</evidence>
<dbReference type="RefSeq" id="XP_030523984.1">
    <property type="nucleotide sequence ID" value="XM_030668124.2"/>
</dbReference>
<dbReference type="Gene3D" id="1.10.287.110">
    <property type="entry name" value="DnaJ domain"/>
    <property type="match status" value="1"/>
</dbReference>
<dbReference type="InterPro" id="IPR036869">
    <property type="entry name" value="J_dom_sf"/>
</dbReference>
<dbReference type="AlphaFoldDB" id="A0A8B8NPA9"/>
<reference evidence="4" key="1">
    <citation type="submission" date="2025-08" db="UniProtKB">
        <authorList>
            <consortium name="RefSeq"/>
        </authorList>
    </citation>
    <scope>IDENTIFICATION</scope>
    <source>
        <tissue evidence="4">Leaf</tissue>
    </source>
</reference>
<evidence type="ECO:0000256" key="1">
    <source>
        <dbReference type="SAM" id="MobiDB-lite"/>
    </source>
</evidence>
<dbReference type="InterPro" id="IPR001623">
    <property type="entry name" value="DnaJ_domain"/>
</dbReference>
<dbReference type="PANTHER" id="PTHR45432">
    <property type="entry name" value="CHAPERONE PROTEIN DNAJ 11, CHLOROPLASTIC-LIKE"/>
    <property type="match status" value="1"/>
</dbReference>
<feature type="compositionally biased region" description="Low complexity" evidence="1">
    <location>
        <begin position="29"/>
        <end position="40"/>
    </location>
</feature>
<dbReference type="PRINTS" id="PR00625">
    <property type="entry name" value="JDOMAIN"/>
</dbReference>
<feature type="region of interest" description="Disordered" evidence="1">
    <location>
        <begin position="29"/>
        <end position="58"/>
    </location>
</feature>
<feature type="domain" description="J" evidence="2">
    <location>
        <begin position="61"/>
        <end position="125"/>
    </location>
</feature>
<accession>A0A8B8NPA9</accession>
<sequence length="155" mass="17281">MLSLSSPALDPPYVATARVRARRPSAISAATFTSSATSKSRQQHQYPHPPRLSHRSPPFATPYEILGIPAGATSEEIKAAYRRLARVLHPDAARDSSADLRFIRLHDAYSTLLDPEKRSVYDRRVLLARKRNRPVAVVDGASAYGGRNWETDQCW</sequence>
<dbReference type="KEGG" id="rarg:115736418"/>
<dbReference type="PANTHER" id="PTHR45432:SF2">
    <property type="entry name" value="CHAPERONE PROTEIN DNAJ 11, CHLOROPLASTIC"/>
    <property type="match status" value="1"/>
</dbReference>
<dbReference type="GeneID" id="115736418"/>
<dbReference type="OrthoDB" id="445556at2759"/>
<proteinExistence type="predicted"/>
<dbReference type="CDD" id="cd06257">
    <property type="entry name" value="DnaJ"/>
    <property type="match status" value="1"/>
</dbReference>
<organism evidence="3 4">
    <name type="scientific">Rhodamnia argentea</name>
    <dbReference type="NCBI Taxonomy" id="178133"/>
    <lineage>
        <taxon>Eukaryota</taxon>
        <taxon>Viridiplantae</taxon>
        <taxon>Streptophyta</taxon>
        <taxon>Embryophyta</taxon>
        <taxon>Tracheophyta</taxon>
        <taxon>Spermatophyta</taxon>
        <taxon>Magnoliopsida</taxon>
        <taxon>eudicotyledons</taxon>
        <taxon>Gunneridae</taxon>
        <taxon>Pentapetalae</taxon>
        <taxon>rosids</taxon>
        <taxon>malvids</taxon>
        <taxon>Myrtales</taxon>
        <taxon>Myrtaceae</taxon>
        <taxon>Myrtoideae</taxon>
        <taxon>Myrteae</taxon>
        <taxon>Australasian group</taxon>
        <taxon>Rhodamnia</taxon>
    </lineage>
</organism>
<dbReference type="Pfam" id="PF00226">
    <property type="entry name" value="DnaJ"/>
    <property type="match status" value="1"/>
</dbReference>
<dbReference type="PROSITE" id="PS50076">
    <property type="entry name" value="DNAJ_2"/>
    <property type="match status" value="1"/>
</dbReference>